<evidence type="ECO:0000256" key="1">
    <source>
        <dbReference type="SAM" id="MobiDB-lite"/>
    </source>
</evidence>
<evidence type="ECO:0000313" key="3">
    <source>
        <dbReference type="Proteomes" id="UP000762676"/>
    </source>
</evidence>
<name>A0AAV4J725_9GAST</name>
<gene>
    <name evidence="2" type="ORF">ElyMa_003212400</name>
</gene>
<protein>
    <submittedName>
        <fullName evidence="2">Uncharacterized protein</fullName>
    </submittedName>
</protein>
<dbReference type="AlphaFoldDB" id="A0AAV4J725"/>
<dbReference type="EMBL" id="BMAT01006609">
    <property type="protein sequence ID" value="GFS16371.1"/>
    <property type="molecule type" value="Genomic_DNA"/>
</dbReference>
<reference evidence="2 3" key="1">
    <citation type="journal article" date="2021" name="Elife">
        <title>Chloroplast acquisition without the gene transfer in kleptoplastic sea slugs, Plakobranchus ocellatus.</title>
        <authorList>
            <person name="Maeda T."/>
            <person name="Takahashi S."/>
            <person name="Yoshida T."/>
            <person name="Shimamura S."/>
            <person name="Takaki Y."/>
            <person name="Nagai Y."/>
            <person name="Toyoda A."/>
            <person name="Suzuki Y."/>
            <person name="Arimoto A."/>
            <person name="Ishii H."/>
            <person name="Satoh N."/>
            <person name="Nishiyama T."/>
            <person name="Hasebe M."/>
            <person name="Maruyama T."/>
            <person name="Minagawa J."/>
            <person name="Obokata J."/>
            <person name="Shigenobu S."/>
        </authorList>
    </citation>
    <scope>NUCLEOTIDE SEQUENCE [LARGE SCALE GENOMIC DNA]</scope>
</reference>
<sequence length="134" mass="14910">MTTKLEARRSHSFVAPPSFYLIASHQLMEVQPKIRGFKWTNQSTPSRCCCLIGFQCRRSRKGRSLPTINLSRNPCVIKAEGLFLPLSPPFLLNIAPLPAPALWPSGKTLAQRSGGAWFDPRPSQTKDFKIGNSS</sequence>
<comment type="caution">
    <text evidence="2">The sequence shown here is derived from an EMBL/GenBank/DDBJ whole genome shotgun (WGS) entry which is preliminary data.</text>
</comment>
<accession>A0AAV4J725</accession>
<keyword evidence="3" id="KW-1185">Reference proteome</keyword>
<feature type="region of interest" description="Disordered" evidence="1">
    <location>
        <begin position="113"/>
        <end position="134"/>
    </location>
</feature>
<organism evidence="2 3">
    <name type="scientific">Elysia marginata</name>
    <dbReference type="NCBI Taxonomy" id="1093978"/>
    <lineage>
        <taxon>Eukaryota</taxon>
        <taxon>Metazoa</taxon>
        <taxon>Spiralia</taxon>
        <taxon>Lophotrochozoa</taxon>
        <taxon>Mollusca</taxon>
        <taxon>Gastropoda</taxon>
        <taxon>Heterobranchia</taxon>
        <taxon>Euthyneura</taxon>
        <taxon>Panpulmonata</taxon>
        <taxon>Sacoglossa</taxon>
        <taxon>Placobranchoidea</taxon>
        <taxon>Plakobranchidae</taxon>
        <taxon>Elysia</taxon>
    </lineage>
</organism>
<dbReference type="Proteomes" id="UP000762676">
    <property type="component" value="Unassembled WGS sequence"/>
</dbReference>
<feature type="compositionally biased region" description="Basic and acidic residues" evidence="1">
    <location>
        <begin position="124"/>
        <end position="134"/>
    </location>
</feature>
<proteinExistence type="predicted"/>
<evidence type="ECO:0000313" key="2">
    <source>
        <dbReference type="EMBL" id="GFS16371.1"/>
    </source>
</evidence>